<sequence length="109" mass="12085">MLLAGPWEAMRDVEGAERQKHKPILVKTRYHTAQNVRLPLTSSMSMMTTLGGCRDAETPARKTLAASQAEKHETTPLMLLNLAEMSQLPNATLQFLHAICIHAPTHLIT</sequence>
<proteinExistence type="predicted"/>
<protein>
    <submittedName>
        <fullName evidence="1">Uncharacterized protein</fullName>
    </submittedName>
</protein>
<dbReference type="EMBL" id="VSRR010137874">
    <property type="protein sequence ID" value="MPD03781.1"/>
    <property type="molecule type" value="Genomic_DNA"/>
</dbReference>
<name>A0A5B7K3T8_PORTR</name>
<dbReference type="Proteomes" id="UP000324222">
    <property type="component" value="Unassembled WGS sequence"/>
</dbReference>
<reference evidence="1 2" key="1">
    <citation type="submission" date="2019-05" db="EMBL/GenBank/DDBJ databases">
        <title>Another draft genome of Portunus trituberculatus and its Hox gene families provides insights of decapod evolution.</title>
        <authorList>
            <person name="Jeong J.-H."/>
            <person name="Song I."/>
            <person name="Kim S."/>
            <person name="Choi T."/>
            <person name="Kim D."/>
            <person name="Ryu S."/>
            <person name="Kim W."/>
        </authorList>
    </citation>
    <scope>NUCLEOTIDE SEQUENCE [LARGE SCALE GENOMIC DNA]</scope>
    <source>
        <tissue evidence="1">Muscle</tissue>
    </source>
</reference>
<accession>A0A5B7K3T8</accession>
<gene>
    <name evidence="1" type="ORF">E2C01_099435</name>
</gene>
<evidence type="ECO:0000313" key="2">
    <source>
        <dbReference type="Proteomes" id="UP000324222"/>
    </source>
</evidence>
<keyword evidence="2" id="KW-1185">Reference proteome</keyword>
<comment type="caution">
    <text evidence="1">The sequence shown here is derived from an EMBL/GenBank/DDBJ whole genome shotgun (WGS) entry which is preliminary data.</text>
</comment>
<evidence type="ECO:0000313" key="1">
    <source>
        <dbReference type="EMBL" id="MPD03781.1"/>
    </source>
</evidence>
<dbReference type="AlphaFoldDB" id="A0A5B7K3T8"/>
<organism evidence="1 2">
    <name type="scientific">Portunus trituberculatus</name>
    <name type="common">Swimming crab</name>
    <name type="synonym">Neptunus trituberculatus</name>
    <dbReference type="NCBI Taxonomy" id="210409"/>
    <lineage>
        <taxon>Eukaryota</taxon>
        <taxon>Metazoa</taxon>
        <taxon>Ecdysozoa</taxon>
        <taxon>Arthropoda</taxon>
        <taxon>Crustacea</taxon>
        <taxon>Multicrustacea</taxon>
        <taxon>Malacostraca</taxon>
        <taxon>Eumalacostraca</taxon>
        <taxon>Eucarida</taxon>
        <taxon>Decapoda</taxon>
        <taxon>Pleocyemata</taxon>
        <taxon>Brachyura</taxon>
        <taxon>Eubrachyura</taxon>
        <taxon>Portunoidea</taxon>
        <taxon>Portunidae</taxon>
        <taxon>Portuninae</taxon>
        <taxon>Portunus</taxon>
    </lineage>
</organism>